<accession>A0A7E4WAK4</accession>
<dbReference type="AlphaFoldDB" id="A0A7E4WAK4"/>
<feature type="region of interest" description="Disordered" evidence="1">
    <location>
        <begin position="91"/>
        <end position="117"/>
    </location>
</feature>
<reference evidence="4" key="2">
    <citation type="submission" date="2020-10" db="UniProtKB">
        <authorList>
            <consortium name="WormBaseParasite"/>
        </authorList>
    </citation>
    <scope>IDENTIFICATION</scope>
</reference>
<feature type="compositionally biased region" description="Basic and acidic residues" evidence="1">
    <location>
        <begin position="103"/>
        <end position="114"/>
    </location>
</feature>
<proteinExistence type="predicted"/>
<evidence type="ECO:0000313" key="4">
    <source>
        <dbReference type="WBParaSite" id="Pan_g8968.t1"/>
    </source>
</evidence>
<name>A0A7E4WAK4_PANRE</name>
<dbReference type="SUPFAM" id="SSF53098">
    <property type="entry name" value="Ribonuclease H-like"/>
    <property type="match status" value="1"/>
</dbReference>
<evidence type="ECO:0000313" key="3">
    <source>
        <dbReference type="Proteomes" id="UP000492821"/>
    </source>
</evidence>
<dbReference type="Pfam" id="PF02171">
    <property type="entry name" value="Piwi"/>
    <property type="match status" value="1"/>
</dbReference>
<reference evidence="3" key="1">
    <citation type="journal article" date="2013" name="Genetics">
        <title>The draft genome and transcriptome of Panagrellus redivivus are shaped by the harsh demands of a free-living lifestyle.</title>
        <authorList>
            <person name="Srinivasan J."/>
            <person name="Dillman A.R."/>
            <person name="Macchietto M.G."/>
            <person name="Heikkinen L."/>
            <person name="Lakso M."/>
            <person name="Fracchia K.M."/>
            <person name="Antoshechkin I."/>
            <person name="Mortazavi A."/>
            <person name="Wong G."/>
            <person name="Sternberg P.W."/>
        </authorList>
    </citation>
    <scope>NUCLEOTIDE SEQUENCE [LARGE SCALE GENOMIC DNA]</scope>
    <source>
        <strain evidence="3">MT8872</strain>
    </source>
</reference>
<keyword evidence="3" id="KW-1185">Reference proteome</keyword>
<protein>
    <submittedName>
        <fullName evidence="4">Piwi domain-containing protein</fullName>
    </submittedName>
</protein>
<evidence type="ECO:0000256" key="1">
    <source>
        <dbReference type="SAM" id="MobiDB-lite"/>
    </source>
</evidence>
<evidence type="ECO:0000259" key="2">
    <source>
        <dbReference type="Pfam" id="PF02171"/>
    </source>
</evidence>
<dbReference type="Proteomes" id="UP000492821">
    <property type="component" value="Unassembled WGS sequence"/>
</dbReference>
<organism evidence="3 4">
    <name type="scientific">Panagrellus redivivus</name>
    <name type="common">Microworm</name>
    <dbReference type="NCBI Taxonomy" id="6233"/>
    <lineage>
        <taxon>Eukaryota</taxon>
        <taxon>Metazoa</taxon>
        <taxon>Ecdysozoa</taxon>
        <taxon>Nematoda</taxon>
        <taxon>Chromadorea</taxon>
        <taxon>Rhabditida</taxon>
        <taxon>Tylenchina</taxon>
        <taxon>Panagrolaimomorpha</taxon>
        <taxon>Panagrolaimoidea</taxon>
        <taxon>Panagrolaimidae</taxon>
        <taxon>Panagrellus</taxon>
    </lineage>
</organism>
<sequence length="131" mass="14187">MVDPKTPRAANSHGFLKLFESLFKILTQQVAYQTGCKVFEQNQRVTLGNILHKTNVKNGGINYKPLFDSAGQGLDINSGKVLVIAYDVSHPGGVDPESIDPQKPPRNDKDKDETPSVVGLVANIAKDAVNS</sequence>
<dbReference type="InterPro" id="IPR012337">
    <property type="entry name" value="RNaseH-like_sf"/>
</dbReference>
<dbReference type="Gene3D" id="3.40.50.2300">
    <property type="match status" value="1"/>
</dbReference>
<feature type="domain" description="Piwi" evidence="2">
    <location>
        <begin position="11"/>
        <end position="127"/>
    </location>
</feature>
<dbReference type="WBParaSite" id="Pan_g8968.t1">
    <property type="protein sequence ID" value="Pan_g8968.t1"/>
    <property type="gene ID" value="Pan_g8968"/>
</dbReference>
<dbReference type="InterPro" id="IPR003165">
    <property type="entry name" value="Piwi"/>
</dbReference>
<dbReference type="GO" id="GO:0003676">
    <property type="term" value="F:nucleic acid binding"/>
    <property type="evidence" value="ECO:0007669"/>
    <property type="project" value="InterPro"/>
</dbReference>